<gene>
    <name evidence="1" type="ORF">OYC64_003959</name>
</gene>
<reference evidence="1 2" key="1">
    <citation type="journal article" date="2022" name="G3 (Bethesda)">
        <title>Evaluating Illumina-, Nanopore-, and PacBio-based genome assembly strategies with the bald notothen, Trematomus borchgrevinki.</title>
        <authorList>
            <person name="Rayamajhi N."/>
            <person name="Cheng C.C."/>
            <person name="Catchen J.M."/>
        </authorList>
    </citation>
    <scope>NUCLEOTIDE SEQUENCE [LARGE SCALE GENOMIC DNA]</scope>
    <source>
        <strain evidence="1">AGRC-2024</strain>
    </source>
</reference>
<comment type="caution">
    <text evidence="1">The sequence shown here is derived from an EMBL/GenBank/DDBJ whole genome shotgun (WGS) entry which is preliminary data.</text>
</comment>
<sequence length="85" mass="9722">MEKNLPEPQLQRPSGVLKKNSLLQDHLGGGLPSNHWIYFRFLYLTALLGVSTLRLSNLHFEEEVLEGLQSEASKHGSFYFFISVF</sequence>
<keyword evidence="2" id="KW-1185">Reference proteome</keyword>
<name>A0ABD2FTG2_PAGBO</name>
<evidence type="ECO:0000313" key="1">
    <source>
        <dbReference type="EMBL" id="KAL3044223.1"/>
    </source>
</evidence>
<dbReference type="Proteomes" id="UP001619887">
    <property type="component" value="Unassembled WGS sequence"/>
</dbReference>
<proteinExistence type="predicted"/>
<evidence type="ECO:0000313" key="2">
    <source>
        <dbReference type="Proteomes" id="UP001619887"/>
    </source>
</evidence>
<protein>
    <submittedName>
        <fullName evidence="1">Uncharacterized protein</fullName>
    </submittedName>
</protein>
<accession>A0ABD2FTG2</accession>
<dbReference type="EMBL" id="JBIYXZ010002088">
    <property type="protein sequence ID" value="KAL3044223.1"/>
    <property type="molecule type" value="Genomic_DNA"/>
</dbReference>
<reference evidence="1 2" key="2">
    <citation type="journal article" date="2024" name="G3 (Bethesda)">
        <title>The genome of the cryopelagic Antarctic bald notothen, Trematomus borchgrevinki.</title>
        <authorList>
            <person name="Rayamajhi N."/>
            <person name="Rivera-Colon A.G."/>
            <person name="Minhas B.F."/>
            <person name="Cheng C.C."/>
            <person name="Catchen J.M."/>
        </authorList>
    </citation>
    <scope>NUCLEOTIDE SEQUENCE [LARGE SCALE GENOMIC DNA]</scope>
    <source>
        <strain evidence="1">AGRC-2024</strain>
    </source>
</reference>
<organism evidence="1 2">
    <name type="scientific">Pagothenia borchgrevinki</name>
    <name type="common">Bald rockcod</name>
    <name type="synonym">Trematomus borchgrevinki</name>
    <dbReference type="NCBI Taxonomy" id="8213"/>
    <lineage>
        <taxon>Eukaryota</taxon>
        <taxon>Metazoa</taxon>
        <taxon>Chordata</taxon>
        <taxon>Craniata</taxon>
        <taxon>Vertebrata</taxon>
        <taxon>Euteleostomi</taxon>
        <taxon>Actinopterygii</taxon>
        <taxon>Neopterygii</taxon>
        <taxon>Teleostei</taxon>
        <taxon>Neoteleostei</taxon>
        <taxon>Acanthomorphata</taxon>
        <taxon>Eupercaria</taxon>
        <taxon>Perciformes</taxon>
        <taxon>Notothenioidei</taxon>
        <taxon>Nototheniidae</taxon>
        <taxon>Pagothenia</taxon>
    </lineage>
</organism>
<dbReference type="AlphaFoldDB" id="A0ABD2FTG2"/>